<evidence type="ECO:0000256" key="3">
    <source>
        <dbReference type="ARBA" id="ARBA00022801"/>
    </source>
</evidence>
<evidence type="ECO:0008006" key="8">
    <source>
        <dbReference type="Google" id="ProtNLM"/>
    </source>
</evidence>
<reference evidence="6 7" key="2">
    <citation type="journal article" date="2016" name="Environ. Microbiol. Rep.">
        <title>Metagenomic evidence for the presence of phototrophic Gemmatimonadetes bacteria in diverse environments.</title>
        <authorList>
            <person name="Zeng Y."/>
            <person name="Baumbach J."/>
            <person name="Barbosa E.G."/>
            <person name="Azevedo V."/>
            <person name="Zhang C."/>
            <person name="Koblizek M."/>
        </authorList>
    </citation>
    <scope>NUCLEOTIDE SEQUENCE [LARGE SCALE GENOMIC DNA]</scope>
    <source>
        <strain evidence="6 7">AP64</strain>
    </source>
</reference>
<dbReference type="Pfam" id="PF02633">
    <property type="entry name" value="Creatininase"/>
    <property type="match status" value="1"/>
</dbReference>
<keyword evidence="2" id="KW-0479">Metal-binding</keyword>
<proteinExistence type="inferred from homology"/>
<dbReference type="GO" id="GO:0046872">
    <property type="term" value="F:metal ion binding"/>
    <property type="evidence" value="ECO:0007669"/>
    <property type="project" value="UniProtKB-KW"/>
</dbReference>
<dbReference type="Proteomes" id="UP000076404">
    <property type="component" value="Chromosome"/>
</dbReference>
<protein>
    <recommendedName>
        <fullName evidence="8">Creatininase</fullName>
    </recommendedName>
</protein>
<dbReference type="STRING" id="1379270.GEMMAAP_17550"/>
<dbReference type="AlphaFoldDB" id="A0A143BQZ9"/>
<dbReference type="EMBL" id="CP011454">
    <property type="protein sequence ID" value="AMW06984.1"/>
    <property type="molecule type" value="Genomic_DNA"/>
</dbReference>
<evidence type="ECO:0000256" key="5">
    <source>
        <dbReference type="ARBA" id="ARBA00024029"/>
    </source>
</evidence>
<keyword evidence="3" id="KW-0378">Hydrolase</keyword>
<dbReference type="PANTHER" id="PTHR35005">
    <property type="entry name" value="3-DEHYDRO-SCYLLO-INOSOSE HYDROLASE"/>
    <property type="match status" value="1"/>
</dbReference>
<gene>
    <name evidence="6" type="ORF">GEMMAAP_17550</name>
</gene>
<dbReference type="KEGG" id="gph:GEMMAAP_17550"/>
<evidence type="ECO:0000256" key="2">
    <source>
        <dbReference type="ARBA" id="ARBA00022723"/>
    </source>
</evidence>
<keyword evidence="7" id="KW-1185">Reference proteome</keyword>
<dbReference type="PANTHER" id="PTHR35005:SF1">
    <property type="entry name" value="2-AMINO-5-FORMYLAMINO-6-RIBOSYLAMINOPYRIMIDIN-4(3H)-ONE 5'-MONOPHOSPHATE DEFORMYLASE"/>
    <property type="match status" value="1"/>
</dbReference>
<name>A0A143BQZ9_9BACT</name>
<dbReference type="GO" id="GO:0009231">
    <property type="term" value="P:riboflavin biosynthetic process"/>
    <property type="evidence" value="ECO:0007669"/>
    <property type="project" value="TreeGrafter"/>
</dbReference>
<sequence length="262" mass="28186">MACLPAPVLAQQFSPPGSTKVFIDELTWMEIRDRQQAGTRTVIIGTAGQEQKGPHMVDGEHRYVLEHTTARIARTLGDALVAPIITYVPEGSWDPPRGHMTKPGTITLPEERFVELLLHAGRSLKAGGFTTVIYIGDSGGNQSGMQKAATQLNTEWQGSARALFIGDYYTKAGDDMRAYLQGKGYTPADIGSHAGMLDTSELLYVNPKLVRKERLAPNGGGRDSGVSGDPTKASAEIGAELLKIKIDNALNQIKTLRAGGSR</sequence>
<dbReference type="eggNOG" id="COG1402">
    <property type="taxonomic scope" value="Bacteria"/>
</dbReference>
<comment type="cofactor">
    <cofactor evidence="1">
        <name>Zn(2+)</name>
        <dbReference type="ChEBI" id="CHEBI:29105"/>
    </cofactor>
</comment>
<keyword evidence="4" id="KW-0862">Zinc</keyword>
<reference evidence="6 7" key="1">
    <citation type="journal article" date="2014" name="Proc. Natl. Acad. Sci. U.S.A.">
        <title>Functional type 2 photosynthetic reaction centers found in the rare bacterial phylum Gemmatimonadetes.</title>
        <authorList>
            <person name="Zeng Y."/>
            <person name="Feng F."/>
            <person name="Medova H."/>
            <person name="Dean J."/>
            <person name="Koblizek M."/>
        </authorList>
    </citation>
    <scope>NUCLEOTIDE SEQUENCE [LARGE SCALE GENOMIC DNA]</scope>
    <source>
        <strain evidence="6 7">AP64</strain>
    </source>
</reference>
<evidence type="ECO:0000313" key="7">
    <source>
        <dbReference type="Proteomes" id="UP000076404"/>
    </source>
</evidence>
<dbReference type="InterPro" id="IPR003785">
    <property type="entry name" value="Creatininase/forma_Hydrolase"/>
</dbReference>
<evidence type="ECO:0000256" key="1">
    <source>
        <dbReference type="ARBA" id="ARBA00001947"/>
    </source>
</evidence>
<evidence type="ECO:0000313" key="6">
    <source>
        <dbReference type="EMBL" id="AMW06984.1"/>
    </source>
</evidence>
<comment type="similarity">
    <text evidence="5">Belongs to the creatininase superfamily.</text>
</comment>
<dbReference type="SUPFAM" id="SSF102215">
    <property type="entry name" value="Creatininase"/>
    <property type="match status" value="1"/>
</dbReference>
<dbReference type="Gene3D" id="3.40.50.10310">
    <property type="entry name" value="Creatininase"/>
    <property type="match status" value="1"/>
</dbReference>
<organism evidence="6 7">
    <name type="scientific">Gemmatimonas phototrophica</name>
    <dbReference type="NCBI Taxonomy" id="1379270"/>
    <lineage>
        <taxon>Bacteria</taxon>
        <taxon>Pseudomonadati</taxon>
        <taxon>Gemmatimonadota</taxon>
        <taxon>Gemmatimonadia</taxon>
        <taxon>Gemmatimonadales</taxon>
        <taxon>Gemmatimonadaceae</taxon>
        <taxon>Gemmatimonas</taxon>
    </lineage>
</organism>
<dbReference type="GO" id="GO:0016811">
    <property type="term" value="F:hydrolase activity, acting on carbon-nitrogen (but not peptide) bonds, in linear amides"/>
    <property type="evidence" value="ECO:0007669"/>
    <property type="project" value="TreeGrafter"/>
</dbReference>
<evidence type="ECO:0000256" key="4">
    <source>
        <dbReference type="ARBA" id="ARBA00022833"/>
    </source>
</evidence>
<accession>A0A143BQZ9</accession>
<dbReference type="InterPro" id="IPR024087">
    <property type="entry name" value="Creatininase-like_sf"/>
</dbReference>